<accession>A0AAW9REW6</accession>
<keyword evidence="1" id="KW-0812">Transmembrane</keyword>
<keyword evidence="3" id="KW-1185">Reference proteome</keyword>
<keyword evidence="1" id="KW-0472">Membrane</keyword>
<dbReference type="EMBL" id="JAZHOG010000003">
    <property type="protein sequence ID" value="MEJ8566960.1"/>
    <property type="molecule type" value="Genomic_DNA"/>
</dbReference>
<keyword evidence="1" id="KW-1133">Transmembrane helix</keyword>
<feature type="transmembrane region" description="Helical" evidence="1">
    <location>
        <begin position="65"/>
        <end position="91"/>
    </location>
</feature>
<comment type="caution">
    <text evidence="2">The sequence shown here is derived from an EMBL/GenBank/DDBJ whole genome shotgun (WGS) entry which is preliminary data.</text>
</comment>
<dbReference type="RefSeq" id="WP_354694282.1">
    <property type="nucleotide sequence ID" value="NZ_JAZHOG010000003.1"/>
</dbReference>
<dbReference type="AlphaFoldDB" id="A0AAW9REW6"/>
<dbReference type="Proteomes" id="UP001359886">
    <property type="component" value="Unassembled WGS sequence"/>
</dbReference>
<gene>
    <name evidence="2" type="ORF">V3330_04935</name>
</gene>
<sequence length="127" mass="13963">MYTLIPTVVAVVLVVLGLSYLLNAPGWLRLLRSWAAHPERLFPTGLVMLAAGVVIGPGYDNWYGTWPVFVTVLGWLIALEGAFLLLAPALVRQLVSRLSDRFLMLYTRCGGAVLAVLGGLLAWHYLR</sequence>
<evidence type="ECO:0000256" key="1">
    <source>
        <dbReference type="SAM" id="Phobius"/>
    </source>
</evidence>
<feature type="transmembrane region" description="Helical" evidence="1">
    <location>
        <begin position="6"/>
        <end position="28"/>
    </location>
</feature>
<organism evidence="2 3">
    <name type="scientific">Elongatibacter sediminis</name>
    <dbReference type="NCBI Taxonomy" id="3119006"/>
    <lineage>
        <taxon>Bacteria</taxon>
        <taxon>Pseudomonadati</taxon>
        <taxon>Pseudomonadota</taxon>
        <taxon>Gammaproteobacteria</taxon>
        <taxon>Chromatiales</taxon>
        <taxon>Wenzhouxiangellaceae</taxon>
        <taxon>Elongatibacter</taxon>
    </lineage>
</organism>
<proteinExistence type="predicted"/>
<evidence type="ECO:0000313" key="2">
    <source>
        <dbReference type="EMBL" id="MEJ8566960.1"/>
    </source>
</evidence>
<evidence type="ECO:0008006" key="4">
    <source>
        <dbReference type="Google" id="ProtNLM"/>
    </source>
</evidence>
<protein>
    <recommendedName>
        <fullName evidence="4">DUF2065 domain-containing protein</fullName>
    </recommendedName>
</protein>
<name>A0AAW9REW6_9GAMM</name>
<feature type="transmembrane region" description="Helical" evidence="1">
    <location>
        <begin position="103"/>
        <end position="126"/>
    </location>
</feature>
<feature type="transmembrane region" description="Helical" evidence="1">
    <location>
        <begin position="40"/>
        <end position="59"/>
    </location>
</feature>
<reference evidence="2 3" key="1">
    <citation type="submission" date="2024-02" db="EMBL/GenBank/DDBJ databases">
        <title>A novel Wenzhouxiangellaceae bacterium, isolated from coastal sediments.</title>
        <authorList>
            <person name="Du Z.-J."/>
            <person name="Ye Y.-Q."/>
            <person name="Zhang X.-Y."/>
        </authorList>
    </citation>
    <scope>NUCLEOTIDE SEQUENCE [LARGE SCALE GENOMIC DNA]</scope>
    <source>
        <strain evidence="2 3">CH-27</strain>
    </source>
</reference>
<evidence type="ECO:0000313" key="3">
    <source>
        <dbReference type="Proteomes" id="UP001359886"/>
    </source>
</evidence>